<reference evidence="1" key="1">
    <citation type="journal article" date="2015" name="Nature">
        <title>Complex archaea that bridge the gap between prokaryotes and eukaryotes.</title>
        <authorList>
            <person name="Spang A."/>
            <person name="Saw J.H."/>
            <person name="Jorgensen S.L."/>
            <person name="Zaremba-Niedzwiedzka K."/>
            <person name="Martijn J."/>
            <person name="Lind A.E."/>
            <person name="van Eijk R."/>
            <person name="Schleper C."/>
            <person name="Guy L."/>
            <person name="Ettema T.J."/>
        </authorList>
    </citation>
    <scope>NUCLEOTIDE SEQUENCE</scope>
</reference>
<gene>
    <name evidence="1" type="ORF">LCGC14_3148120</name>
</gene>
<name>A0A0F8VUZ2_9ZZZZ</name>
<feature type="non-terminal residue" evidence="1">
    <location>
        <position position="1"/>
    </location>
</feature>
<comment type="caution">
    <text evidence="1">The sequence shown here is derived from an EMBL/GenBank/DDBJ whole genome shotgun (WGS) entry which is preliminary data.</text>
</comment>
<organism evidence="1">
    <name type="scientific">marine sediment metagenome</name>
    <dbReference type="NCBI Taxonomy" id="412755"/>
    <lineage>
        <taxon>unclassified sequences</taxon>
        <taxon>metagenomes</taxon>
        <taxon>ecological metagenomes</taxon>
    </lineage>
</organism>
<dbReference type="AlphaFoldDB" id="A0A0F8VUZ2"/>
<evidence type="ECO:0000313" key="1">
    <source>
        <dbReference type="EMBL" id="KKK48142.1"/>
    </source>
</evidence>
<protein>
    <submittedName>
        <fullName evidence="1">Uncharacterized protein</fullName>
    </submittedName>
</protein>
<sequence>VLDEPERARGMERLLDAYLTTLPGPSGTSPATEIDEEINNLIEQMKNMTERELMDQVYVRVAIHLCGRCYRQWIENPAG</sequence>
<accession>A0A0F8VUZ2</accession>
<dbReference type="EMBL" id="LAZR01069221">
    <property type="protein sequence ID" value="KKK48142.1"/>
    <property type="molecule type" value="Genomic_DNA"/>
</dbReference>
<proteinExistence type="predicted"/>